<dbReference type="PANTHER" id="PTHR33223:SF8">
    <property type="entry name" value="OS04G0172440 PROTEIN"/>
    <property type="match status" value="1"/>
</dbReference>
<sequence length="171" mass="19200">MEAAMRNLEEQQDALSDNREAGIHAKSQLGGIRAASSHPHHIASNPAQQQSQTFIPSRAHPIPPQGEDFQSARMLWLLEERLDALEGAKQSNFDVASLCLVPNIVIPPKFKLPTFDKYGWTTCPKSHLTMYCKKMAPHAHDDALLIHFFQQCLTGMALGWYLGLKRERVLT</sequence>
<organism evidence="2 3">
    <name type="scientific">Mucuna pruriens</name>
    <name type="common">Velvet bean</name>
    <name type="synonym">Dolichos pruriens</name>
    <dbReference type="NCBI Taxonomy" id="157652"/>
    <lineage>
        <taxon>Eukaryota</taxon>
        <taxon>Viridiplantae</taxon>
        <taxon>Streptophyta</taxon>
        <taxon>Embryophyta</taxon>
        <taxon>Tracheophyta</taxon>
        <taxon>Spermatophyta</taxon>
        <taxon>Magnoliopsida</taxon>
        <taxon>eudicotyledons</taxon>
        <taxon>Gunneridae</taxon>
        <taxon>Pentapetalae</taxon>
        <taxon>rosids</taxon>
        <taxon>fabids</taxon>
        <taxon>Fabales</taxon>
        <taxon>Fabaceae</taxon>
        <taxon>Papilionoideae</taxon>
        <taxon>50 kb inversion clade</taxon>
        <taxon>NPAAA clade</taxon>
        <taxon>indigoferoid/millettioid clade</taxon>
        <taxon>Phaseoleae</taxon>
        <taxon>Mucuna</taxon>
    </lineage>
</organism>
<evidence type="ECO:0008006" key="4">
    <source>
        <dbReference type="Google" id="ProtNLM"/>
    </source>
</evidence>
<keyword evidence="3" id="KW-1185">Reference proteome</keyword>
<feature type="compositionally biased region" description="Polar residues" evidence="1">
    <location>
        <begin position="45"/>
        <end position="55"/>
    </location>
</feature>
<gene>
    <name evidence="2" type="ORF">CR513_53710</name>
</gene>
<feature type="non-terminal residue" evidence="2">
    <location>
        <position position="1"/>
    </location>
</feature>
<name>A0A371ENC8_MUCPR</name>
<dbReference type="PANTHER" id="PTHR33223">
    <property type="entry name" value="CCHC-TYPE DOMAIN-CONTAINING PROTEIN"/>
    <property type="match status" value="1"/>
</dbReference>
<reference evidence="2" key="1">
    <citation type="submission" date="2018-05" db="EMBL/GenBank/DDBJ databases">
        <title>Draft genome of Mucuna pruriens seed.</title>
        <authorList>
            <person name="Nnadi N.E."/>
            <person name="Vos R."/>
            <person name="Hasami M.H."/>
            <person name="Devisetty U.K."/>
            <person name="Aguiy J.C."/>
        </authorList>
    </citation>
    <scope>NUCLEOTIDE SEQUENCE [LARGE SCALE GENOMIC DNA]</scope>
    <source>
        <strain evidence="2">JCA_2017</strain>
    </source>
</reference>
<evidence type="ECO:0000313" key="2">
    <source>
        <dbReference type="EMBL" id="RDX67419.1"/>
    </source>
</evidence>
<dbReference type="Proteomes" id="UP000257109">
    <property type="component" value="Unassembled WGS sequence"/>
</dbReference>
<comment type="caution">
    <text evidence="2">The sequence shown here is derived from an EMBL/GenBank/DDBJ whole genome shotgun (WGS) entry which is preliminary data.</text>
</comment>
<dbReference type="EMBL" id="QJKJ01013008">
    <property type="protein sequence ID" value="RDX67419.1"/>
    <property type="molecule type" value="Genomic_DNA"/>
</dbReference>
<dbReference type="AlphaFoldDB" id="A0A371ENC8"/>
<protein>
    <recommendedName>
        <fullName evidence="4">Retrotransposon gag domain-containing protein</fullName>
    </recommendedName>
</protein>
<dbReference type="OrthoDB" id="1750196at2759"/>
<feature type="region of interest" description="Disordered" evidence="1">
    <location>
        <begin position="32"/>
        <end position="63"/>
    </location>
</feature>
<proteinExistence type="predicted"/>
<accession>A0A371ENC8</accession>
<evidence type="ECO:0000256" key="1">
    <source>
        <dbReference type="SAM" id="MobiDB-lite"/>
    </source>
</evidence>
<evidence type="ECO:0000313" key="3">
    <source>
        <dbReference type="Proteomes" id="UP000257109"/>
    </source>
</evidence>